<gene>
    <name evidence="1" type="ORF">U6A24_03730</name>
</gene>
<name>A0ABU5ZR57_9FLAO</name>
<keyword evidence="2" id="KW-1185">Reference proteome</keyword>
<evidence type="ECO:0008006" key="3">
    <source>
        <dbReference type="Google" id="ProtNLM"/>
    </source>
</evidence>
<reference evidence="1 2" key="1">
    <citation type="journal article" date="2013" name="Int. J. Syst. Evol. Microbiol.">
        <title>Aquimarina gracilis sp. nov., isolated from the gut microflora of a mussel, Mytilus coruscus, and emended description of Aquimarina spongiae.</title>
        <authorList>
            <person name="Park S.C."/>
            <person name="Choe H.N."/>
            <person name="Baik K.S."/>
            <person name="Seong C.N."/>
        </authorList>
    </citation>
    <scope>NUCLEOTIDE SEQUENCE [LARGE SCALE GENOMIC DNA]</scope>
    <source>
        <strain evidence="1 2">PSC32</strain>
    </source>
</reference>
<sequence length="64" mass="7067">MLKKLKTLGSKLGRSEQQLINGGGLSRNPFCHPAQCTVAQDCIDRFPGEPPELWSCVNSCCQQF</sequence>
<dbReference type="EMBL" id="JAYKLX010000002">
    <property type="protein sequence ID" value="MEB3344555.1"/>
    <property type="molecule type" value="Genomic_DNA"/>
</dbReference>
<evidence type="ECO:0000313" key="2">
    <source>
        <dbReference type="Proteomes" id="UP001327027"/>
    </source>
</evidence>
<evidence type="ECO:0000313" key="1">
    <source>
        <dbReference type="EMBL" id="MEB3344555.1"/>
    </source>
</evidence>
<comment type="caution">
    <text evidence="1">The sequence shown here is derived from an EMBL/GenBank/DDBJ whole genome shotgun (WGS) entry which is preliminary data.</text>
</comment>
<organism evidence="1 2">
    <name type="scientific">Aquimarina gracilis</name>
    <dbReference type="NCBI Taxonomy" id="874422"/>
    <lineage>
        <taxon>Bacteria</taxon>
        <taxon>Pseudomonadati</taxon>
        <taxon>Bacteroidota</taxon>
        <taxon>Flavobacteriia</taxon>
        <taxon>Flavobacteriales</taxon>
        <taxon>Flavobacteriaceae</taxon>
        <taxon>Aquimarina</taxon>
    </lineage>
</organism>
<dbReference type="Proteomes" id="UP001327027">
    <property type="component" value="Unassembled WGS sequence"/>
</dbReference>
<accession>A0ABU5ZR57</accession>
<dbReference type="RefSeq" id="WP_324178597.1">
    <property type="nucleotide sequence ID" value="NZ_BAABAW010000003.1"/>
</dbReference>
<protein>
    <recommendedName>
        <fullName evidence="3">Bacteriocin-like protein</fullName>
    </recommendedName>
</protein>
<proteinExistence type="predicted"/>